<comment type="caution">
    <text evidence="5">The sequence shown here is derived from an EMBL/GenBank/DDBJ whole genome shotgun (WGS) entry which is preliminary data.</text>
</comment>
<evidence type="ECO:0000313" key="6">
    <source>
        <dbReference type="Proteomes" id="UP000533269"/>
    </source>
</evidence>
<dbReference type="Proteomes" id="UP000533269">
    <property type="component" value="Unassembled WGS sequence"/>
</dbReference>
<dbReference type="CDD" id="cd13831">
    <property type="entry name" value="HU"/>
    <property type="match status" value="1"/>
</dbReference>
<name>A0A7W4TJX0_KINRA</name>
<evidence type="ECO:0000256" key="1">
    <source>
        <dbReference type="ARBA" id="ARBA00023067"/>
    </source>
</evidence>
<reference evidence="5 6" key="1">
    <citation type="submission" date="2020-08" db="EMBL/GenBank/DDBJ databases">
        <title>The Agave Microbiome: Exploring the role of microbial communities in plant adaptations to desert environments.</title>
        <authorList>
            <person name="Partida-Martinez L.P."/>
        </authorList>
    </citation>
    <scope>NUCLEOTIDE SEQUENCE [LARGE SCALE GENOMIC DNA]</scope>
    <source>
        <strain evidence="5 6">AS2.23</strain>
    </source>
</reference>
<dbReference type="InterPro" id="IPR020816">
    <property type="entry name" value="Histone-like_DNA-bd_CS"/>
</dbReference>
<dbReference type="Gene3D" id="4.10.520.10">
    <property type="entry name" value="IHF-like DNA-binding proteins"/>
    <property type="match status" value="1"/>
</dbReference>
<proteinExistence type="inferred from homology"/>
<dbReference type="GO" id="GO:0005829">
    <property type="term" value="C:cytosol"/>
    <property type="evidence" value="ECO:0007669"/>
    <property type="project" value="TreeGrafter"/>
</dbReference>
<accession>A0A7W4TJX0</accession>
<gene>
    <name evidence="5" type="ORF">FHR75_000741</name>
</gene>
<protein>
    <submittedName>
        <fullName evidence="5">DNA-binding protein HU-beta</fullName>
    </submittedName>
</protein>
<dbReference type="EMBL" id="JACHVY010000001">
    <property type="protein sequence ID" value="MBB2899953.1"/>
    <property type="molecule type" value="Genomic_DNA"/>
</dbReference>
<keyword evidence="2 5" id="KW-0238">DNA-binding</keyword>
<dbReference type="GO" id="GO:0030527">
    <property type="term" value="F:structural constituent of chromatin"/>
    <property type="evidence" value="ECO:0007669"/>
    <property type="project" value="InterPro"/>
</dbReference>
<dbReference type="PANTHER" id="PTHR33175">
    <property type="entry name" value="DNA-BINDING PROTEIN HU"/>
    <property type="match status" value="1"/>
</dbReference>
<dbReference type="PRINTS" id="PR01727">
    <property type="entry name" value="DNABINDINGHU"/>
</dbReference>
<keyword evidence="1" id="KW-0226">DNA condensation</keyword>
<dbReference type="GO" id="GO:0030261">
    <property type="term" value="P:chromosome condensation"/>
    <property type="evidence" value="ECO:0007669"/>
    <property type="project" value="UniProtKB-KW"/>
</dbReference>
<dbReference type="AlphaFoldDB" id="A0A7W4TJX0"/>
<dbReference type="GO" id="GO:0003677">
    <property type="term" value="F:DNA binding"/>
    <property type="evidence" value="ECO:0007669"/>
    <property type="project" value="UniProtKB-KW"/>
</dbReference>
<evidence type="ECO:0000256" key="2">
    <source>
        <dbReference type="ARBA" id="ARBA00023125"/>
    </source>
</evidence>
<dbReference type="SUPFAM" id="SSF47729">
    <property type="entry name" value="IHF-like DNA-binding proteins"/>
    <property type="match status" value="1"/>
</dbReference>
<dbReference type="InterPro" id="IPR010992">
    <property type="entry name" value="IHF-like_DNA-bd_dom_sf"/>
</dbReference>
<sequence length="179" mass="18616">MNKAEMVDALEARLGGRKQAVSAVEAVVELIQLTVAKGDKVAISGFGTFEKQARNARTGRNPRTGEAVKIKKTSVPRFRPGTAFKEIVSDTKALRAFQAEVKERTAGPAAAPAKKAATTPAARKAAPARTAPVKAAPARTSTATAKKAAPPARTTSTTTARKAAPAKTATTTRRVAKKA</sequence>
<evidence type="ECO:0000313" key="5">
    <source>
        <dbReference type="EMBL" id="MBB2899953.1"/>
    </source>
</evidence>
<dbReference type="InterPro" id="IPR000119">
    <property type="entry name" value="Hist_DNA-bd"/>
</dbReference>
<dbReference type="SMART" id="SM00411">
    <property type="entry name" value="BHL"/>
    <property type="match status" value="1"/>
</dbReference>
<reference evidence="5 6" key="2">
    <citation type="submission" date="2020-08" db="EMBL/GenBank/DDBJ databases">
        <authorList>
            <person name="Partida-Martinez L."/>
            <person name="Huntemann M."/>
            <person name="Clum A."/>
            <person name="Wang J."/>
            <person name="Palaniappan K."/>
            <person name="Ritter S."/>
            <person name="Chen I.-M."/>
            <person name="Stamatis D."/>
            <person name="Reddy T."/>
            <person name="O'Malley R."/>
            <person name="Daum C."/>
            <person name="Shapiro N."/>
            <person name="Ivanova N."/>
            <person name="Kyrpides N."/>
            <person name="Woyke T."/>
        </authorList>
    </citation>
    <scope>NUCLEOTIDE SEQUENCE [LARGE SCALE GENOMIC DNA]</scope>
    <source>
        <strain evidence="5 6">AS2.23</strain>
    </source>
</reference>
<comment type="similarity">
    <text evidence="3">Belongs to the bacterial histone-like protein family.</text>
</comment>
<evidence type="ECO:0000256" key="4">
    <source>
        <dbReference type="SAM" id="MobiDB-lite"/>
    </source>
</evidence>
<dbReference type="Pfam" id="PF00216">
    <property type="entry name" value="Bac_DNA_binding"/>
    <property type="match status" value="1"/>
</dbReference>
<organism evidence="5 6">
    <name type="scientific">Kineococcus radiotolerans</name>
    <dbReference type="NCBI Taxonomy" id="131568"/>
    <lineage>
        <taxon>Bacteria</taxon>
        <taxon>Bacillati</taxon>
        <taxon>Actinomycetota</taxon>
        <taxon>Actinomycetes</taxon>
        <taxon>Kineosporiales</taxon>
        <taxon>Kineosporiaceae</taxon>
        <taxon>Kineococcus</taxon>
    </lineage>
</organism>
<feature type="region of interest" description="Disordered" evidence="4">
    <location>
        <begin position="103"/>
        <end position="179"/>
    </location>
</feature>
<dbReference type="PANTHER" id="PTHR33175:SF3">
    <property type="entry name" value="DNA-BINDING PROTEIN HU-BETA"/>
    <property type="match status" value="1"/>
</dbReference>
<evidence type="ECO:0000256" key="3">
    <source>
        <dbReference type="RuleBase" id="RU003939"/>
    </source>
</evidence>
<dbReference type="PROSITE" id="PS00045">
    <property type="entry name" value="HISTONE_LIKE"/>
    <property type="match status" value="1"/>
</dbReference>
<feature type="compositionally biased region" description="Low complexity" evidence="4">
    <location>
        <begin position="106"/>
        <end position="173"/>
    </location>
</feature>
<dbReference type="RefSeq" id="WP_183390407.1">
    <property type="nucleotide sequence ID" value="NZ_JACHVY010000001.1"/>
</dbReference>